<feature type="compositionally biased region" description="Gly residues" evidence="2">
    <location>
        <begin position="404"/>
        <end position="421"/>
    </location>
</feature>
<evidence type="ECO:0000256" key="2">
    <source>
        <dbReference type="SAM" id="MobiDB-lite"/>
    </source>
</evidence>
<comment type="similarity">
    <text evidence="1">Belongs to the FAM98 family.</text>
</comment>
<dbReference type="PANTHER" id="PTHR31353:SF1">
    <property type="entry name" value="PROTEIN FAM98B"/>
    <property type="match status" value="1"/>
</dbReference>
<dbReference type="GO" id="GO:0072669">
    <property type="term" value="C:tRNA-splicing ligase complex"/>
    <property type="evidence" value="ECO:0007669"/>
    <property type="project" value="TreeGrafter"/>
</dbReference>
<evidence type="ECO:0000256" key="1">
    <source>
        <dbReference type="ARBA" id="ARBA00007218"/>
    </source>
</evidence>
<dbReference type="OrthoDB" id="203430at2759"/>
<dbReference type="PANTHER" id="PTHR31353">
    <property type="entry name" value="FAM98"/>
    <property type="match status" value="1"/>
</dbReference>
<feature type="compositionally biased region" description="Polar residues" evidence="2">
    <location>
        <begin position="74"/>
        <end position="84"/>
    </location>
</feature>
<dbReference type="AlphaFoldDB" id="A0A4D9CVS5"/>
<accession>A0A4D9CVS5</accession>
<dbReference type="EMBL" id="SDOX01000122">
    <property type="protein sequence ID" value="TFJ81593.1"/>
    <property type="molecule type" value="Genomic_DNA"/>
</dbReference>
<organism evidence="3 4">
    <name type="scientific">Nannochloropsis salina CCMP1776</name>
    <dbReference type="NCBI Taxonomy" id="1027361"/>
    <lineage>
        <taxon>Eukaryota</taxon>
        <taxon>Sar</taxon>
        <taxon>Stramenopiles</taxon>
        <taxon>Ochrophyta</taxon>
        <taxon>Eustigmatophyceae</taxon>
        <taxon>Eustigmatales</taxon>
        <taxon>Monodopsidaceae</taxon>
        <taxon>Microchloropsis</taxon>
        <taxon>Microchloropsis salina</taxon>
    </lineage>
</organism>
<evidence type="ECO:0000313" key="3">
    <source>
        <dbReference type="EMBL" id="TFJ81593.1"/>
    </source>
</evidence>
<evidence type="ECO:0000313" key="4">
    <source>
        <dbReference type="Proteomes" id="UP000355283"/>
    </source>
</evidence>
<dbReference type="Proteomes" id="UP000355283">
    <property type="component" value="Unassembled WGS sequence"/>
</dbReference>
<feature type="region of interest" description="Disordered" evidence="2">
    <location>
        <begin position="74"/>
        <end position="104"/>
    </location>
</feature>
<feature type="compositionally biased region" description="Acidic residues" evidence="2">
    <location>
        <begin position="466"/>
        <end position="482"/>
    </location>
</feature>
<gene>
    <name evidence="3" type="ORF">NSK_006844</name>
</gene>
<comment type="caution">
    <text evidence="3">The sequence shown here is derived from an EMBL/GenBank/DDBJ whole genome shotgun (WGS) entry which is preliminary data.</text>
</comment>
<dbReference type="InterPro" id="IPR018797">
    <property type="entry name" value="FAM98"/>
</dbReference>
<name>A0A4D9CVS5_9STRA</name>
<protein>
    <submittedName>
        <fullName evidence="3">Uncharacterized protein</fullName>
    </submittedName>
</protein>
<keyword evidence="4" id="KW-1185">Reference proteome</keyword>
<sequence length="482" mass="51240">MTTSLLWDQLQDLAADENVLSSQLLHVSEAQRAAEDEGEAAFQAYLHQNGSQILNEENPLHKLARALMEKVQGIETTRNSSARATDTDMDHSTTESPSNHTSPVLKFLSTRGYPYSIDSAEDILLFLAGELQAASTLAARARSCEGTGGTNATTPVCDTHVQPPLSSLAESATKNEEIHAIQRLLTKALDKLQDTSSLSTSTPPLSLPLSSLLCALEKAVDVRLAALPPKFLSQDELLVSGVPEKGKEEEGGQCPQNAGAMDEGGSCECPRKSEVQLTPSQRQMLEDIDAHLRNDFGLRRQMVLKRLDVSLRSFLWTERVAEGGSVLVKRVEAARQGLREEVGDEIGVDAALRAGKGVMYQQACKITQERGRGWGQSTVKRLVIGSVPDRGGRVDALRPSQMGEGRGGGRGEQGAGSGGTGKSEEAQPRGAGEGAEGEGGGGGGKGEGEGEEVVVRGAGKRGERGEDGEEGEGEEEEEAGYR</sequence>
<reference evidence="3 4" key="1">
    <citation type="submission" date="2019-01" db="EMBL/GenBank/DDBJ databases">
        <title>Nuclear Genome Assembly of the Microalgal Biofuel strain Nannochloropsis salina CCMP1776.</title>
        <authorList>
            <person name="Hovde B."/>
        </authorList>
    </citation>
    <scope>NUCLEOTIDE SEQUENCE [LARGE SCALE GENOMIC DNA]</scope>
    <source>
        <strain evidence="3 4">CCMP1776</strain>
    </source>
</reference>
<feature type="compositionally biased region" description="Gly residues" evidence="2">
    <location>
        <begin position="431"/>
        <end position="445"/>
    </location>
</feature>
<dbReference type="Pfam" id="PF10239">
    <property type="entry name" value="DUF2465"/>
    <property type="match status" value="1"/>
</dbReference>
<proteinExistence type="inferred from homology"/>
<feature type="region of interest" description="Disordered" evidence="2">
    <location>
        <begin position="385"/>
        <end position="482"/>
    </location>
</feature>